<dbReference type="RefSeq" id="WP_077076696.1">
    <property type="nucleotide sequence ID" value="NZ_LT671858.1"/>
</dbReference>
<evidence type="ECO:0000313" key="4">
    <source>
        <dbReference type="Proteomes" id="UP000187822"/>
    </source>
</evidence>
<dbReference type="AlphaFoldDB" id="A0A1N5WLM2"/>
<evidence type="ECO:0000313" key="3">
    <source>
        <dbReference type="EMBL" id="SJK85608.1"/>
    </source>
</evidence>
<keyword evidence="1" id="KW-1133">Transmembrane helix</keyword>
<protein>
    <submittedName>
        <fullName evidence="2">G1 family peptidase</fullName>
    </submittedName>
</protein>
<reference evidence="4" key="2">
    <citation type="submission" date="2016-06" db="EMBL/GenBank/DDBJ databases">
        <authorList>
            <person name="Toshchakov V.S."/>
        </authorList>
    </citation>
    <scope>NUCLEOTIDE SEQUENCE [LARGE SCALE GENOMIC DNA]</scope>
    <source>
        <strain>PM4 (JCM 30641</strain>
        <strain evidence="4">\VKM B-2940)</strain>
    </source>
</reference>
<sequence>MDEQKKNLEKVILSIAIVFLFVAMGGINVMSDRPGSAVPRQHYKIEAKNVVMGGLADKGNITMDNLVTTYNWAGYCFFDAKPWYYFTSTPYEIDWVSEYIHVPTTSPPPATDTEPSLITMWDALSSNSQGDNMYQAGIQIDPYNGCVSVVCEHFAEGVPGHEKIYDYASHNKKPVLEGQNLYIYLVHNQNKFTFEISDISNGCVYENNTTITRTPLTPRFFLSVIETPTINEVNGEYRYFSVPPFTTFVVNSLVYQSNEKITGASSYNSGSYGKYTLRQSGSISQNIKTSFSTACSPDGGYSVQYCSSDYT</sequence>
<dbReference type="KEGG" id="cdiv:CPM_1830"/>
<evidence type="ECO:0000313" key="5">
    <source>
        <dbReference type="Proteomes" id="UP000195607"/>
    </source>
</evidence>
<evidence type="ECO:0000313" key="2">
    <source>
        <dbReference type="EMBL" id="SIM86133.1"/>
    </source>
</evidence>
<gene>
    <name evidence="3" type="ORF">CPM_1830</name>
    <name evidence="2" type="ORF">CSP5_1891</name>
</gene>
<keyword evidence="4" id="KW-1185">Reference proteome</keyword>
<proteinExistence type="predicted"/>
<evidence type="ECO:0000256" key="1">
    <source>
        <dbReference type="SAM" id="Phobius"/>
    </source>
</evidence>
<keyword evidence="1" id="KW-0472">Membrane</keyword>
<feature type="transmembrane region" description="Helical" evidence="1">
    <location>
        <begin position="12"/>
        <end position="31"/>
    </location>
</feature>
<dbReference type="Proteomes" id="UP000195607">
    <property type="component" value="Chromosome I"/>
</dbReference>
<accession>A0A1N5WLM2</accession>
<dbReference type="Proteomes" id="UP000187822">
    <property type="component" value="Chromosome I"/>
</dbReference>
<name>A0A1N5WLM2_9ARCH</name>
<dbReference type="STRING" id="1673428.CPM_1830"/>
<keyword evidence="1" id="KW-0812">Transmembrane</keyword>
<organism evidence="2 5">
    <name type="scientific">Cuniculiplasma divulgatum</name>
    <dbReference type="NCBI Taxonomy" id="1673428"/>
    <lineage>
        <taxon>Archaea</taxon>
        <taxon>Methanobacteriati</taxon>
        <taxon>Thermoplasmatota</taxon>
        <taxon>Thermoplasmata</taxon>
        <taxon>Thermoplasmatales</taxon>
        <taxon>Cuniculiplasmataceae</taxon>
        <taxon>Cuniculiplasma</taxon>
    </lineage>
</organism>
<dbReference type="GeneID" id="41589128"/>
<reference evidence="3" key="3">
    <citation type="submission" date="2016-06" db="EMBL/GenBank/DDBJ databases">
        <authorList>
            <person name="Olsen C.W."/>
            <person name="Carey S."/>
            <person name="Hinshaw L."/>
            <person name="Karasin A.I."/>
        </authorList>
    </citation>
    <scope>NUCLEOTIDE SEQUENCE [LARGE SCALE GENOMIC DNA]</scope>
    <source>
        <strain evidence="3">PM4</strain>
    </source>
</reference>
<reference evidence="2 5" key="1">
    <citation type="submission" date="2016-04" db="EMBL/GenBank/DDBJ databases">
        <authorList>
            <person name="Evans L.H."/>
            <person name="Alamgir A."/>
            <person name="Owens N."/>
            <person name="Weber N.D."/>
            <person name="Virtaneva K."/>
            <person name="Barbian K."/>
            <person name="Babar A."/>
            <person name="Rosenke K."/>
        </authorList>
    </citation>
    <scope>NUCLEOTIDE SEQUENCE [LARGE SCALE GENOMIC DNA]</scope>
    <source>
        <strain evidence="2">S5</strain>
        <strain evidence="5">S5(T) (JCM 30642 \VKM B-2941)</strain>
    </source>
</reference>
<dbReference type="EMBL" id="LT719092">
    <property type="protein sequence ID" value="SJK85608.1"/>
    <property type="molecule type" value="Genomic_DNA"/>
</dbReference>
<dbReference type="EMBL" id="LT671858">
    <property type="protein sequence ID" value="SIM86133.1"/>
    <property type="molecule type" value="Genomic_DNA"/>
</dbReference>